<dbReference type="PANTHER" id="PTHR42794:SF1">
    <property type="entry name" value="HEMIN IMPORT ATP-BINDING PROTEIN HMUV"/>
    <property type="match status" value="1"/>
</dbReference>
<sequence length="264" mass="26982">MVSVSASDLSVTLGRRTVVRGVSATLKAGALVGILGPNGAGKSSLVRALLGLLPHGGAVSIDGVPRASLSRGEIARRVAYLPQGQLLHWPVSVERLVALGRLPHLGPFSRIGAADRAAIDRAMARAEVGALADRVATELSGGERARVLLARALAVEAPVLVADEPLASLDPAHQIEGMELLRAEADAGGLVVAVLHDLTLAARFCDRVLVMADGALVADGPPAAVLTPALLAEVYGITATVTGGERPLLVPLDRVPLTGRSPPA</sequence>
<dbReference type="STRING" id="634430.SAMN04488241_10246"/>
<evidence type="ECO:0000256" key="2">
    <source>
        <dbReference type="ARBA" id="ARBA00022741"/>
    </source>
</evidence>
<dbReference type="SMART" id="SM00382">
    <property type="entry name" value="AAA"/>
    <property type="match status" value="1"/>
</dbReference>
<evidence type="ECO:0000313" key="8">
    <source>
        <dbReference type="Proteomes" id="UP000199586"/>
    </source>
</evidence>
<dbReference type="PROSITE" id="PS50893">
    <property type="entry name" value="ABC_TRANSPORTER_2"/>
    <property type="match status" value="1"/>
</dbReference>
<evidence type="ECO:0000256" key="4">
    <source>
        <dbReference type="ARBA" id="ARBA00022967"/>
    </source>
</evidence>
<dbReference type="OrthoDB" id="9810077at2"/>
<evidence type="ECO:0000256" key="1">
    <source>
        <dbReference type="ARBA" id="ARBA00022448"/>
    </source>
</evidence>
<comment type="function">
    <text evidence="5">Part of the ABC transporter complex HmuTUV involved in hemin import. Responsible for energy coupling to the transport system.</text>
</comment>
<evidence type="ECO:0000259" key="6">
    <source>
        <dbReference type="PROSITE" id="PS50893"/>
    </source>
</evidence>
<dbReference type="CDD" id="cd03214">
    <property type="entry name" value="ABC_Iron-Siderophores_B12_Hemin"/>
    <property type="match status" value="1"/>
</dbReference>
<dbReference type="AlphaFoldDB" id="A0A1I5QH89"/>
<reference evidence="7 8" key="1">
    <citation type="submission" date="2016-10" db="EMBL/GenBank/DDBJ databases">
        <authorList>
            <person name="de Groot N.N."/>
        </authorList>
    </citation>
    <scope>NUCLEOTIDE SEQUENCE [LARGE SCALE GENOMIC DNA]</scope>
    <source>
        <strain evidence="7 8">CGMCC 1.9113</strain>
    </source>
</reference>
<keyword evidence="8" id="KW-1185">Reference proteome</keyword>
<evidence type="ECO:0000256" key="3">
    <source>
        <dbReference type="ARBA" id="ARBA00022840"/>
    </source>
</evidence>
<protein>
    <submittedName>
        <fullName evidence="7">Iron complex transport system ATP-binding protein</fullName>
    </submittedName>
</protein>
<dbReference type="InterPro" id="IPR017871">
    <property type="entry name" value="ABC_transporter-like_CS"/>
</dbReference>
<organism evidence="7 8">
    <name type="scientific">Sphingomonas rubra</name>
    <dbReference type="NCBI Taxonomy" id="634430"/>
    <lineage>
        <taxon>Bacteria</taxon>
        <taxon>Pseudomonadati</taxon>
        <taxon>Pseudomonadota</taxon>
        <taxon>Alphaproteobacteria</taxon>
        <taxon>Sphingomonadales</taxon>
        <taxon>Sphingomonadaceae</taxon>
        <taxon>Sphingomonas</taxon>
    </lineage>
</organism>
<dbReference type="PROSITE" id="PS00211">
    <property type="entry name" value="ABC_TRANSPORTER_1"/>
    <property type="match status" value="1"/>
</dbReference>
<dbReference type="InterPro" id="IPR027417">
    <property type="entry name" value="P-loop_NTPase"/>
</dbReference>
<dbReference type="EMBL" id="FOXP01000002">
    <property type="protein sequence ID" value="SFP45649.1"/>
    <property type="molecule type" value="Genomic_DNA"/>
</dbReference>
<dbReference type="Proteomes" id="UP000199586">
    <property type="component" value="Unassembled WGS sequence"/>
</dbReference>
<keyword evidence="2" id="KW-0547">Nucleotide-binding</keyword>
<feature type="domain" description="ABC transporter" evidence="6">
    <location>
        <begin position="4"/>
        <end position="238"/>
    </location>
</feature>
<evidence type="ECO:0000256" key="5">
    <source>
        <dbReference type="ARBA" id="ARBA00037066"/>
    </source>
</evidence>
<dbReference type="GO" id="GO:0005524">
    <property type="term" value="F:ATP binding"/>
    <property type="evidence" value="ECO:0007669"/>
    <property type="project" value="UniProtKB-KW"/>
</dbReference>
<dbReference type="SUPFAM" id="SSF52540">
    <property type="entry name" value="P-loop containing nucleoside triphosphate hydrolases"/>
    <property type="match status" value="1"/>
</dbReference>
<keyword evidence="4" id="KW-1278">Translocase</keyword>
<accession>A0A1I5QH89</accession>
<dbReference type="Gene3D" id="3.40.50.300">
    <property type="entry name" value="P-loop containing nucleotide triphosphate hydrolases"/>
    <property type="match status" value="1"/>
</dbReference>
<evidence type="ECO:0000313" key="7">
    <source>
        <dbReference type="EMBL" id="SFP45649.1"/>
    </source>
</evidence>
<dbReference type="RefSeq" id="WP_093330982.1">
    <property type="nucleotide sequence ID" value="NZ_FOXP01000002.1"/>
</dbReference>
<proteinExistence type="predicted"/>
<dbReference type="PANTHER" id="PTHR42794">
    <property type="entry name" value="HEMIN IMPORT ATP-BINDING PROTEIN HMUV"/>
    <property type="match status" value="1"/>
</dbReference>
<gene>
    <name evidence="7" type="ORF">SAMN04488241_10246</name>
</gene>
<keyword evidence="3 7" id="KW-0067">ATP-binding</keyword>
<dbReference type="InterPro" id="IPR003593">
    <property type="entry name" value="AAA+_ATPase"/>
</dbReference>
<dbReference type="Pfam" id="PF00005">
    <property type="entry name" value="ABC_tran"/>
    <property type="match status" value="1"/>
</dbReference>
<name>A0A1I5QH89_9SPHN</name>
<dbReference type="InterPro" id="IPR003439">
    <property type="entry name" value="ABC_transporter-like_ATP-bd"/>
</dbReference>
<keyword evidence="1" id="KW-0813">Transport</keyword>
<dbReference type="GO" id="GO:0016887">
    <property type="term" value="F:ATP hydrolysis activity"/>
    <property type="evidence" value="ECO:0007669"/>
    <property type="project" value="InterPro"/>
</dbReference>